<dbReference type="Gene3D" id="3.20.20.150">
    <property type="entry name" value="Divalent-metal-dependent TIM barrel enzymes"/>
    <property type="match status" value="1"/>
</dbReference>
<name>A0A2P1AMB8_9BACT</name>
<dbReference type="EMBL" id="MG844357">
    <property type="protein sequence ID" value="AVI26397.1"/>
    <property type="molecule type" value="Genomic_DNA"/>
</dbReference>
<dbReference type="InterPro" id="IPR007801">
    <property type="entry name" value="MbnB/TglH/ChrH"/>
</dbReference>
<dbReference type="Pfam" id="PF05114">
    <property type="entry name" value="MbnB_TglH_ChrH"/>
    <property type="match status" value="1"/>
</dbReference>
<accession>A0A2P1AMB8</accession>
<organism evidence="1">
    <name type="scientific">Candidatus Entotheonella serta</name>
    <dbReference type="NCBI Taxonomy" id="1652106"/>
    <lineage>
        <taxon>Bacteria</taxon>
        <taxon>Pseudomonadati</taxon>
        <taxon>Nitrospinota/Tectimicrobiota group</taxon>
        <taxon>Candidatus Tectimicrobiota</taxon>
        <taxon>Candidatus Entotheonellia</taxon>
        <taxon>Candidatus Entotheonellales</taxon>
        <taxon>Candidatus Entotheonellaceae</taxon>
        <taxon>Candidatus Entotheonella</taxon>
    </lineage>
</organism>
<proteinExistence type="predicted"/>
<protein>
    <submittedName>
        <fullName evidence="1">Uncharacterized protein</fullName>
    </submittedName>
</protein>
<evidence type="ECO:0000313" key="1">
    <source>
        <dbReference type="EMBL" id="AVI26397.1"/>
    </source>
</evidence>
<sequence length="207" mass="22852">MDWFEIISENFMDGGGWPSEVLDQVAQRFPVVMHGVSLGIGGTDALNRAYLAAHPSQSYTLMELGAKFPDWLEAHRPDADGEPQAWSSLMVDLARLERAFHAVYRGDGPEAAAACSPLRVAEMGPEAQLRPHLGTRVLALRAPLVNVFMATRIGEQVALPELRDCAALLFRRRYRVQMLELNPWQGDAVSQLIDGVSIAQLERVFAA</sequence>
<dbReference type="AlphaFoldDB" id="A0A2P1AMB8"/>
<reference evidence="1" key="1">
    <citation type="journal article" date="2018" name="Proc. Natl. Acad. Sci. U.S.A.">
        <title>Single-bacterial genomics validates rich and varied specialized metabolism of uncultivated Entotheonella sponge symbionts.</title>
        <authorList>
            <person name="Mori T."/>
            <person name="Cahn J.K.B."/>
            <person name="Wilson M.C."/>
            <person name="Meoded R.A."/>
            <person name="Wiebach V."/>
            <person name="Martinez A.F.C."/>
            <person name="Helfrich E.J.N."/>
            <person name="Albersmeier A."/>
            <person name="Wibberg D."/>
            <person name="Datwyler S."/>
            <person name="Keren R."/>
            <person name="Lavy A."/>
            <person name="Ruckert C."/>
            <person name="Ilan M."/>
            <person name="Kalinowski J."/>
            <person name="Matsunaga S."/>
            <person name="Takeyama H."/>
            <person name="Piel J."/>
        </authorList>
    </citation>
    <scope>NUCLEOTIDE SEQUENCE</scope>
    <source>
        <strain evidence="1">TSWB1</strain>
    </source>
</reference>